<accession>A0A1X0FP07</accession>
<dbReference type="InterPro" id="IPR019079">
    <property type="entry name" value="Capsule_synth_CapA"/>
</dbReference>
<dbReference type="SMART" id="SM00854">
    <property type="entry name" value="PGA_cap"/>
    <property type="match status" value="1"/>
</dbReference>
<dbReference type="EMBL" id="MVHW01000022">
    <property type="protein sequence ID" value="ORB03484.1"/>
    <property type="molecule type" value="Genomic_DNA"/>
</dbReference>
<dbReference type="PANTHER" id="PTHR33393:SF11">
    <property type="entry name" value="POLYGLUTAMINE SYNTHESIS ACCESSORY PROTEIN RV0574C-RELATED"/>
    <property type="match status" value="1"/>
</dbReference>
<dbReference type="SUPFAM" id="SSF56300">
    <property type="entry name" value="Metallo-dependent phosphatases"/>
    <property type="match status" value="1"/>
</dbReference>
<dbReference type="InterPro" id="IPR052169">
    <property type="entry name" value="CW_Biosynth-Accessory"/>
</dbReference>
<proteinExistence type="inferred from homology"/>
<dbReference type="Proteomes" id="UP000465812">
    <property type="component" value="Chromosome"/>
</dbReference>
<evidence type="ECO:0000256" key="1">
    <source>
        <dbReference type="ARBA" id="ARBA00005662"/>
    </source>
</evidence>
<dbReference type="EMBL" id="AP022590">
    <property type="protein sequence ID" value="BBY41107.1"/>
    <property type="molecule type" value="Genomic_DNA"/>
</dbReference>
<evidence type="ECO:0000313" key="3">
    <source>
        <dbReference type="EMBL" id="BBY41107.1"/>
    </source>
</evidence>
<evidence type="ECO:0000313" key="6">
    <source>
        <dbReference type="Proteomes" id="UP000465812"/>
    </source>
</evidence>
<dbReference type="RefSeq" id="WP_083096792.1">
    <property type="nucleotide sequence ID" value="NZ_AP022590.1"/>
</dbReference>
<dbReference type="PANTHER" id="PTHR33393">
    <property type="entry name" value="POLYGLUTAMINE SYNTHESIS ACCESSORY PROTEIN RV0574C-RELATED"/>
    <property type="match status" value="1"/>
</dbReference>
<evidence type="ECO:0000259" key="2">
    <source>
        <dbReference type="SMART" id="SM00854"/>
    </source>
</evidence>
<dbReference type="Proteomes" id="UP000192760">
    <property type="component" value="Unassembled WGS sequence"/>
</dbReference>
<feature type="domain" description="Capsule synthesis protein CapA" evidence="2">
    <location>
        <begin position="10"/>
        <end position="290"/>
    </location>
</feature>
<keyword evidence="6" id="KW-1185">Reference proteome</keyword>
<dbReference type="CDD" id="cd07381">
    <property type="entry name" value="MPP_CapA"/>
    <property type="match status" value="1"/>
</dbReference>
<evidence type="ECO:0000313" key="5">
    <source>
        <dbReference type="Proteomes" id="UP000192760"/>
    </source>
</evidence>
<dbReference type="InterPro" id="IPR029052">
    <property type="entry name" value="Metallo-depent_PP-like"/>
</dbReference>
<sequence>MIAQSGRGRTIFLCGDVMTGRGVDQILPHPGDPTLREPMTDARNYVTCAEKASGPIPRPADFAWPWGEALALVDRFAPDFRLINLETTITADGEFAHGKCVHYRMHPDNMACLTAIRPDICTLANNHILDFGRRGLLDTLETLSGADITHVGAGLDSEHAERPAVVTLPDGHHVVIAAGGTESSGIPRSWAATAARPGVAFIPNLFNRTATEMTDRVLALKQPGDITIVSLHWGSNWDYDVARSQVRFARRLIDAGVDVVHGHSSHHPRPIEVYRGKLILYGCGDAINDYEGIKGFEAYRNELRLLYFASLDPDTGNLTTLRMTPMRARRMRLDRASRQDSEWLRSTLERISRRFGTYVTLDHDANLIVHGS</sequence>
<reference evidence="3" key="3">
    <citation type="submission" date="2020-02" db="EMBL/GenBank/DDBJ databases">
        <authorList>
            <person name="Matsumoto Y."/>
            <person name="Kinjo T."/>
            <person name="Motooka D."/>
            <person name="Nabeya D."/>
            <person name="Jung N."/>
            <person name="Uechi K."/>
            <person name="Horii T."/>
            <person name="Iida T."/>
            <person name="Fujita J."/>
            <person name="Nakamura S."/>
        </authorList>
    </citation>
    <scope>NUCLEOTIDE SEQUENCE</scope>
    <source>
        <strain evidence="3">JCM 18113</strain>
    </source>
</reference>
<organism evidence="4 5">
    <name type="scientific">Mycobacterium mantenii</name>
    <dbReference type="NCBI Taxonomy" id="560555"/>
    <lineage>
        <taxon>Bacteria</taxon>
        <taxon>Bacillati</taxon>
        <taxon>Actinomycetota</taxon>
        <taxon>Actinomycetes</taxon>
        <taxon>Mycobacteriales</taxon>
        <taxon>Mycobacteriaceae</taxon>
        <taxon>Mycobacterium</taxon>
        <taxon>Mycobacterium avium complex (MAC)</taxon>
    </lineage>
</organism>
<dbReference type="STRING" id="560555.BST30_18100"/>
<comment type="similarity">
    <text evidence="1">Belongs to the CapA family.</text>
</comment>
<dbReference type="Gene3D" id="3.60.21.10">
    <property type="match status" value="1"/>
</dbReference>
<protein>
    <recommendedName>
        <fullName evidence="2">Capsule synthesis protein CapA domain-containing protein</fullName>
    </recommendedName>
</protein>
<reference evidence="4 5" key="1">
    <citation type="submission" date="2017-02" db="EMBL/GenBank/DDBJ databases">
        <title>The new phylogeny of genus Mycobacterium.</title>
        <authorList>
            <person name="Tortoli E."/>
            <person name="Trovato A."/>
            <person name="Cirillo D.M."/>
        </authorList>
    </citation>
    <scope>NUCLEOTIDE SEQUENCE [LARGE SCALE GENOMIC DNA]</scope>
    <source>
        <strain evidence="4 5">DSM 45255</strain>
    </source>
</reference>
<gene>
    <name evidence="4" type="ORF">BST30_18100</name>
    <name evidence="3" type="ORF">MMAN_52410</name>
</gene>
<dbReference type="Pfam" id="PF09587">
    <property type="entry name" value="PGA_cap"/>
    <property type="match status" value="1"/>
</dbReference>
<reference evidence="3 6" key="2">
    <citation type="journal article" date="2019" name="Emerg. Microbes Infect.">
        <title>Comprehensive subspecies identification of 175 nontuberculous mycobacteria species based on 7547 genomic profiles.</title>
        <authorList>
            <person name="Matsumoto Y."/>
            <person name="Kinjo T."/>
            <person name="Motooka D."/>
            <person name="Nabeya D."/>
            <person name="Jung N."/>
            <person name="Uechi K."/>
            <person name="Horii T."/>
            <person name="Iida T."/>
            <person name="Fujita J."/>
            <person name="Nakamura S."/>
        </authorList>
    </citation>
    <scope>NUCLEOTIDE SEQUENCE [LARGE SCALE GENOMIC DNA]</scope>
    <source>
        <strain evidence="3 6">JCM 18113</strain>
    </source>
</reference>
<name>A0A1X0FP07_MYCNT</name>
<evidence type="ECO:0000313" key="4">
    <source>
        <dbReference type="EMBL" id="ORB03484.1"/>
    </source>
</evidence>
<dbReference type="AlphaFoldDB" id="A0A1X0FP07"/>